<dbReference type="Proteomes" id="UP000009222">
    <property type="component" value="Chromosome"/>
</dbReference>
<dbReference type="InParanoid" id="F5YDP9"/>
<evidence type="ECO:0000313" key="4">
    <source>
        <dbReference type="EMBL" id="AEF81937.1"/>
    </source>
</evidence>
<dbReference type="InterPro" id="IPR008964">
    <property type="entry name" value="Invasin/intimin_cell_adhesion"/>
</dbReference>
<dbReference type="Pfam" id="PF17189">
    <property type="entry name" value="Glyco_hydro_30C"/>
    <property type="match status" value="1"/>
</dbReference>
<accession>F5YDP9</accession>
<evidence type="ECO:0000313" key="5">
    <source>
        <dbReference type="Proteomes" id="UP000009222"/>
    </source>
</evidence>
<feature type="chain" id="PRO_5003335897" evidence="2">
    <location>
        <begin position="28"/>
        <end position="989"/>
    </location>
</feature>
<dbReference type="OrthoDB" id="9806701at2"/>
<keyword evidence="5" id="KW-1185">Reference proteome</keyword>
<evidence type="ECO:0000256" key="2">
    <source>
        <dbReference type="SAM" id="SignalP"/>
    </source>
</evidence>
<dbReference type="Pfam" id="PF14587">
    <property type="entry name" value="Glyco_hydr_30_2"/>
    <property type="match status" value="1"/>
</dbReference>
<dbReference type="EMBL" id="CP001841">
    <property type="protein sequence ID" value="AEF81937.1"/>
    <property type="molecule type" value="Genomic_DNA"/>
</dbReference>
<dbReference type="InterPro" id="IPR039743">
    <property type="entry name" value="6GAL/EXGAL"/>
</dbReference>
<gene>
    <name evidence="4" type="ordered locus">TREAZ_2716</name>
</gene>
<dbReference type="SUPFAM" id="SSF51011">
    <property type="entry name" value="Glycosyl hydrolase domain"/>
    <property type="match status" value="1"/>
</dbReference>
<feature type="compositionally biased region" description="Polar residues" evidence="1">
    <location>
        <begin position="653"/>
        <end position="670"/>
    </location>
</feature>
<dbReference type="SUPFAM" id="SSF49373">
    <property type="entry name" value="Invasin/intimin cell-adhesion fragments"/>
    <property type="match status" value="1"/>
</dbReference>
<protein>
    <submittedName>
        <fullName evidence="4">Putative lipoprotein</fullName>
    </submittedName>
</protein>
<dbReference type="InterPro" id="IPR033452">
    <property type="entry name" value="GH30_C"/>
</dbReference>
<dbReference type="KEGG" id="taz:TREAZ_2716"/>
<feature type="signal peptide" evidence="2">
    <location>
        <begin position="1"/>
        <end position="27"/>
    </location>
</feature>
<dbReference type="AlphaFoldDB" id="F5YDP9"/>
<dbReference type="InterPro" id="IPR039514">
    <property type="entry name" value="6GAL-like"/>
</dbReference>
<proteinExistence type="predicted"/>
<dbReference type="eggNOG" id="COG5520">
    <property type="taxonomic scope" value="Bacteria"/>
</dbReference>
<reference evidence="4 5" key="2">
    <citation type="journal article" date="2011" name="ISME J.">
        <title>RNA-seq reveals cooperative metabolic interactions between two termite-gut spirochete species in co-culture.</title>
        <authorList>
            <person name="Rosenthal A.Z."/>
            <person name="Matson E.G."/>
            <person name="Eldar A."/>
            <person name="Leadbetter J.R."/>
        </authorList>
    </citation>
    <scope>NUCLEOTIDE SEQUENCE [LARGE SCALE GENOMIC DNA]</scope>
    <source>
        <strain evidence="5">ATCC BAA-888 / DSM 13862 / ZAS-9</strain>
    </source>
</reference>
<feature type="domain" description="BIG2" evidence="3">
    <location>
        <begin position="248"/>
        <end position="324"/>
    </location>
</feature>
<keyword evidence="4" id="KW-0449">Lipoprotein</keyword>
<dbReference type="HOGENOM" id="CLU_301859_0_0_12"/>
<dbReference type="PANTHER" id="PTHR42767">
    <property type="entry name" value="ENDO-BETA-1,6-GALACTANASE"/>
    <property type="match status" value="1"/>
</dbReference>
<dbReference type="Gene3D" id="2.60.40.1180">
    <property type="entry name" value="Golgi alpha-mannosidase II"/>
    <property type="match status" value="1"/>
</dbReference>
<dbReference type="GO" id="GO:0004553">
    <property type="term" value="F:hydrolase activity, hydrolyzing O-glycosyl compounds"/>
    <property type="evidence" value="ECO:0007669"/>
    <property type="project" value="InterPro"/>
</dbReference>
<dbReference type="PROSITE" id="PS51257">
    <property type="entry name" value="PROKAR_LIPOPROTEIN"/>
    <property type="match status" value="1"/>
</dbReference>
<name>F5YDP9_LEAAZ</name>
<dbReference type="PANTHER" id="PTHR42767:SF1">
    <property type="entry name" value="ENDO-BETA-1,6-GALACTANASE-LIKE DOMAIN-CONTAINING PROTEIN"/>
    <property type="match status" value="1"/>
</dbReference>
<sequence length="989" mass="106129">MKKCLTAAIASFILTGTLLFTACNAFLAPSGAARAEEPGIGTVKIVFDTGSARNVLPSIKYDKYNFIFKNGGIEVRNETVLSSALFSFILEEGIYTLDVKTFRTVNGIDNLAAEGNSGEFTVSSASNNVVEVTLNGAVSNEYTGIFSLAINFPSDAVLDELRLGNIDLKSGLTDADITGSGNTKTLSKTIDGVPSGYPILTVNFIRNGKEAGISEVIEIYRNSITEFGTLIDPVVISNDYFVTPANIPVTGITLAPLTLNLNVGDGALLNAIFEPLNASNKNVTWTSSNPNVASIENGTVTALNAGSTTIKVKTVNGKTASARVYVEGTGNGGGTGHADNEGVSDGATVTQFESGGKIFNIAGTSTGIYHASYQGRSNVLEISPAGWAALTYNLNAYSNQSITITVQASVRAASAGVKVGFKINQDGYPTVASSTTTANNWVTVSGSNTVTISEDSRVLYLDNDSSNGLNSTNVYVADLQVTVSGSGGGTSTTLWKSDIADKVLGTAATYTNDNGTMTVNYNDGRQIIDGFGGSNAWKNDVDKEHYNEVIEKLYSKTNGIGLTILRNRIPFRERYPEDNGPNEPNDNFIQVNGEGKGNRTYRYDLDWNGTKTFDLNWAGSYDLAATKATIDLIKNLPNGPGSDFTIMSTPWTPPNNNDTQWKSGYSSNSTPDRKGSLKPAFYNDYADLLADYVKNFESEMGWPLSVLSIQNESNWAADYESCVWTGDQIKNFLITLGQRFYLKDVQKNLGVMAAENMNFTEDLITQTLGDTQAKSVLNYVGVHQYEADSTPTNLGAEKLTQTSAAGKRIWQTEMGQTNKGGQIPVGTGINNALVYARMIHYDFTVAEANAWLYWWLWSYNNTESDHIISFNNSGVTLTKRYYAVGHFSKFIRPGYQRIGSTASTAANVFTTAYKNPNGKEIVLVLINSGNSAANINVTLQNSRFVALNAYRTSASEDLSPVNPPAAGSASISGYSLPGSSITTLVGTVE</sequence>
<dbReference type="SUPFAM" id="SSF51445">
    <property type="entry name" value="(Trans)glycosidases"/>
    <property type="match status" value="1"/>
</dbReference>
<dbReference type="Gene3D" id="3.20.20.80">
    <property type="entry name" value="Glycosidases"/>
    <property type="match status" value="1"/>
</dbReference>
<reference evidence="5" key="1">
    <citation type="submission" date="2009-12" db="EMBL/GenBank/DDBJ databases">
        <title>Complete sequence of Treponema azotonutricium strain ZAS-9.</title>
        <authorList>
            <person name="Tetu S.G."/>
            <person name="Matson E."/>
            <person name="Ren Q."/>
            <person name="Seshadri R."/>
            <person name="Elbourne L."/>
            <person name="Hassan K.A."/>
            <person name="Durkin A."/>
            <person name="Radune D."/>
            <person name="Mohamoud Y."/>
            <person name="Shay R."/>
            <person name="Jin S."/>
            <person name="Zhang X."/>
            <person name="Lucey K."/>
            <person name="Ballor N.R."/>
            <person name="Ottesen E."/>
            <person name="Rosenthal R."/>
            <person name="Allen A."/>
            <person name="Leadbetter J.R."/>
            <person name="Paulsen I.T."/>
        </authorList>
    </citation>
    <scope>NUCLEOTIDE SEQUENCE [LARGE SCALE GENOMIC DNA]</scope>
    <source>
        <strain evidence="5">ATCC BAA-888 / DSM 13862 / ZAS-9</strain>
    </source>
</reference>
<feature type="region of interest" description="Disordered" evidence="1">
    <location>
        <begin position="653"/>
        <end position="673"/>
    </location>
</feature>
<organism evidence="4 5">
    <name type="scientific">Leadbettera azotonutricia (strain ATCC BAA-888 / DSM 13862 / ZAS-9)</name>
    <name type="common">Treponema azotonutricium</name>
    <dbReference type="NCBI Taxonomy" id="545695"/>
    <lineage>
        <taxon>Bacteria</taxon>
        <taxon>Pseudomonadati</taxon>
        <taxon>Spirochaetota</taxon>
        <taxon>Spirochaetia</taxon>
        <taxon>Spirochaetales</taxon>
        <taxon>Breznakiellaceae</taxon>
        <taxon>Leadbettera</taxon>
    </lineage>
</organism>
<dbReference type="Pfam" id="PF02368">
    <property type="entry name" value="Big_2"/>
    <property type="match status" value="1"/>
</dbReference>
<dbReference type="RefSeq" id="WP_015712818.1">
    <property type="nucleotide sequence ID" value="NC_015577.1"/>
</dbReference>
<evidence type="ECO:0000256" key="1">
    <source>
        <dbReference type="SAM" id="MobiDB-lite"/>
    </source>
</evidence>
<dbReference type="Gene3D" id="2.60.40.1080">
    <property type="match status" value="1"/>
</dbReference>
<dbReference type="eggNOG" id="COG5492">
    <property type="taxonomic scope" value="Bacteria"/>
</dbReference>
<dbReference type="SMART" id="SM00635">
    <property type="entry name" value="BID_2"/>
    <property type="match status" value="1"/>
</dbReference>
<dbReference type="InterPro" id="IPR017853">
    <property type="entry name" value="GH"/>
</dbReference>
<dbReference type="STRING" id="545695.TREAZ_2716"/>
<dbReference type="InterPro" id="IPR013780">
    <property type="entry name" value="Glyco_hydro_b"/>
</dbReference>
<evidence type="ECO:0000259" key="3">
    <source>
        <dbReference type="SMART" id="SM00635"/>
    </source>
</evidence>
<keyword evidence="2" id="KW-0732">Signal</keyword>
<dbReference type="InterPro" id="IPR003343">
    <property type="entry name" value="Big_2"/>
</dbReference>